<dbReference type="NCBIfam" id="TIGR01525">
    <property type="entry name" value="ATPase-IB_hvy"/>
    <property type="match status" value="1"/>
</dbReference>
<keyword evidence="9" id="KW-0479">Metal-binding</keyword>
<evidence type="ECO:0000313" key="12">
    <source>
        <dbReference type="Proteomes" id="UP000649151"/>
    </source>
</evidence>
<feature type="transmembrane region" description="Helical" evidence="9">
    <location>
        <begin position="143"/>
        <end position="162"/>
    </location>
</feature>
<organism evidence="11 12">
    <name type="scientific">Clostridium facile</name>
    <dbReference type="NCBI Taxonomy" id="2763035"/>
    <lineage>
        <taxon>Bacteria</taxon>
        <taxon>Bacillati</taxon>
        <taxon>Bacillota</taxon>
        <taxon>Clostridia</taxon>
        <taxon>Eubacteriales</taxon>
        <taxon>Clostridiaceae</taxon>
        <taxon>Clostridium</taxon>
    </lineage>
</organism>
<dbReference type="EC" id="7.2.2.21" evidence="7"/>
<proteinExistence type="inferred from homology"/>
<keyword evidence="9" id="KW-1003">Cell membrane</keyword>
<dbReference type="Gene3D" id="2.70.150.10">
    <property type="entry name" value="Calcium-transporting ATPase, cytoplasmic transduction domain A"/>
    <property type="match status" value="1"/>
</dbReference>
<keyword evidence="9" id="KW-0067">ATP-binding</keyword>
<dbReference type="SUPFAM" id="SSF56784">
    <property type="entry name" value="HAD-like"/>
    <property type="match status" value="1"/>
</dbReference>
<evidence type="ECO:0000256" key="5">
    <source>
        <dbReference type="ARBA" id="ARBA00022989"/>
    </source>
</evidence>
<evidence type="ECO:0000256" key="1">
    <source>
        <dbReference type="ARBA" id="ARBA00004141"/>
    </source>
</evidence>
<evidence type="ECO:0000256" key="9">
    <source>
        <dbReference type="RuleBase" id="RU362081"/>
    </source>
</evidence>
<dbReference type="InterPro" id="IPR051014">
    <property type="entry name" value="Cation_Transport_ATPase_IB"/>
</dbReference>
<keyword evidence="9" id="KW-0547">Nucleotide-binding</keyword>
<dbReference type="InterPro" id="IPR027256">
    <property type="entry name" value="P-typ_ATPase_IB"/>
</dbReference>
<dbReference type="SUPFAM" id="SSF81653">
    <property type="entry name" value="Calcium ATPase, transduction domain A"/>
    <property type="match status" value="1"/>
</dbReference>
<feature type="transmembrane region" description="Helical" evidence="9">
    <location>
        <begin position="371"/>
        <end position="395"/>
    </location>
</feature>
<dbReference type="Gene3D" id="3.40.50.1000">
    <property type="entry name" value="HAD superfamily/HAD-like"/>
    <property type="match status" value="1"/>
</dbReference>
<keyword evidence="5 9" id="KW-1133">Transmembrane helix</keyword>
<evidence type="ECO:0000256" key="6">
    <source>
        <dbReference type="ARBA" id="ARBA00023136"/>
    </source>
</evidence>
<dbReference type="RefSeq" id="WP_186996540.1">
    <property type="nucleotide sequence ID" value="NZ_JACOQK010000001.1"/>
</dbReference>
<dbReference type="EMBL" id="JACOQK010000001">
    <property type="protein sequence ID" value="MBC5787695.1"/>
    <property type="molecule type" value="Genomic_DNA"/>
</dbReference>
<comment type="similarity">
    <text evidence="2 9">Belongs to the cation transport ATPase (P-type) (TC 3.A.3) family. Type IB subfamily.</text>
</comment>
<dbReference type="InterPro" id="IPR023299">
    <property type="entry name" value="ATPase_P-typ_cyto_dom_N"/>
</dbReference>
<evidence type="ECO:0000259" key="10">
    <source>
        <dbReference type="Pfam" id="PF00122"/>
    </source>
</evidence>
<name>A0ABR7IRC5_9CLOT</name>
<evidence type="ECO:0000256" key="2">
    <source>
        <dbReference type="ARBA" id="ARBA00006024"/>
    </source>
</evidence>
<evidence type="ECO:0000313" key="11">
    <source>
        <dbReference type="EMBL" id="MBC5787695.1"/>
    </source>
</evidence>
<dbReference type="PANTHER" id="PTHR48085:SF5">
    <property type="entry name" value="CADMIUM_ZINC-TRANSPORTING ATPASE HMA4-RELATED"/>
    <property type="match status" value="1"/>
</dbReference>
<keyword evidence="12" id="KW-1185">Reference proteome</keyword>
<dbReference type="Pfam" id="PF00122">
    <property type="entry name" value="E1-E2_ATPase"/>
    <property type="match status" value="1"/>
</dbReference>
<dbReference type="InterPro" id="IPR023298">
    <property type="entry name" value="ATPase_P-typ_TM_dom_sf"/>
</dbReference>
<reference evidence="11 12" key="1">
    <citation type="submission" date="2020-08" db="EMBL/GenBank/DDBJ databases">
        <title>Genome public.</title>
        <authorList>
            <person name="Liu C."/>
            <person name="Sun Q."/>
        </authorList>
    </citation>
    <scope>NUCLEOTIDE SEQUENCE [LARGE SCALE GENOMIC DNA]</scope>
    <source>
        <strain evidence="11 12">NSJ-27</strain>
    </source>
</reference>
<dbReference type="Proteomes" id="UP000649151">
    <property type="component" value="Unassembled WGS sequence"/>
</dbReference>
<feature type="transmembrane region" description="Helical" evidence="9">
    <location>
        <begin position="669"/>
        <end position="692"/>
    </location>
</feature>
<dbReference type="PROSITE" id="PS01229">
    <property type="entry name" value="COF_2"/>
    <property type="match status" value="1"/>
</dbReference>
<evidence type="ECO:0000256" key="7">
    <source>
        <dbReference type="ARBA" id="ARBA00039103"/>
    </source>
</evidence>
<dbReference type="NCBIfam" id="TIGR01512">
    <property type="entry name" value="ATPase-IB2_Cd"/>
    <property type="match status" value="1"/>
</dbReference>
<dbReference type="PANTHER" id="PTHR48085">
    <property type="entry name" value="CADMIUM/ZINC-TRANSPORTING ATPASE HMA2-RELATED"/>
    <property type="match status" value="1"/>
</dbReference>
<dbReference type="PRINTS" id="PR00119">
    <property type="entry name" value="CATATPASE"/>
</dbReference>
<feature type="domain" description="P-type ATPase A" evidence="10">
    <location>
        <begin position="224"/>
        <end position="323"/>
    </location>
</feature>
<dbReference type="SUPFAM" id="SSF81665">
    <property type="entry name" value="Calcium ATPase, transmembrane domain M"/>
    <property type="match status" value="1"/>
</dbReference>
<keyword evidence="6 9" id="KW-0472">Membrane</keyword>
<comment type="catalytic activity">
    <reaction evidence="8">
        <text>Cd(2+)(in) + ATP + H2O = Cd(2+)(out) + ADP + phosphate + H(+)</text>
        <dbReference type="Rhea" id="RHEA:12132"/>
        <dbReference type="ChEBI" id="CHEBI:15377"/>
        <dbReference type="ChEBI" id="CHEBI:15378"/>
        <dbReference type="ChEBI" id="CHEBI:30616"/>
        <dbReference type="ChEBI" id="CHEBI:43474"/>
        <dbReference type="ChEBI" id="CHEBI:48775"/>
        <dbReference type="ChEBI" id="CHEBI:456216"/>
        <dbReference type="EC" id="7.2.2.21"/>
    </reaction>
</comment>
<accession>A0ABR7IRC5</accession>
<dbReference type="InterPro" id="IPR036412">
    <property type="entry name" value="HAD-like_sf"/>
</dbReference>
<evidence type="ECO:0000256" key="3">
    <source>
        <dbReference type="ARBA" id="ARBA00022539"/>
    </source>
</evidence>
<dbReference type="InterPro" id="IPR001757">
    <property type="entry name" value="P_typ_ATPase"/>
</dbReference>
<feature type="transmembrane region" description="Helical" evidence="9">
    <location>
        <begin position="120"/>
        <end position="137"/>
    </location>
</feature>
<dbReference type="InterPro" id="IPR059000">
    <property type="entry name" value="ATPase_P-type_domA"/>
</dbReference>
<evidence type="ECO:0000256" key="4">
    <source>
        <dbReference type="ARBA" id="ARBA00022692"/>
    </source>
</evidence>
<comment type="subcellular location">
    <subcellularLocation>
        <location evidence="9">Cell membrane</location>
    </subcellularLocation>
    <subcellularLocation>
        <location evidence="1">Membrane</location>
        <topology evidence="1">Multi-pass membrane protein</topology>
    </subcellularLocation>
</comment>
<keyword evidence="4 9" id="KW-0812">Transmembrane</keyword>
<sequence>MSKCSCKACAAAEQLTKPQNSHCHHHDHNHEQHCHCQQVESHEQDSCGCEGHEHHTHHHDSHDPPDEEEHHRCHDACCEHDHGEEHCSCKACVEGEALMKQETHQDEHNHDHGEMKKIDFILYGISVACFVLAFLPIPEIVSTILFGACILLAGYDLLWNGIKGLFHLKFEEDTLMTIAAVAAFALGEHPEACMVVLLFKIGEFLEQVAIKRSRKNLKALTEIRPDTANRLLEDGTPVPVKAEEIQIGEKILVRAGDKVPLDCVVLSGHSAIDSSALTGESIPVPAETGSQLLSGSINLSGALTCQVNKTFENSTASQILNLVYASSEKKGKTEKFITRFSKLYTPIVIICGILLAVVPPLLGILDFKTWILRSLIFLVASCPCALVISVPLSFFSSIGAISKQGILIKGTKYVETLSKIDCVAMDKTGTITSGKIEVERIDVMPEFTQEQVYTYTAAVEQYSNHPISQAICDYTQKNEKLEVSDVNEIAGFGVSAIIDGQQILCGNQKLLARYQMTPKTYAASYLCIDGKIAGMIYLKETIPQASKTIVQELEQNGVQKVVMLTGDSSQAAKTVAEQCGISEYHASLLPQDKVEQLQRLKTNHTVAFVGDGINDAPVLASADLGISMGLGSEIANNSSDVVIMGNQLQNLPKAIHLAKRSMGVVKFNIAFALLIKLIVIILVAIGLAPMWLGVFADTGVTILAMLNSVRIFSFVRKKKYSS</sequence>
<dbReference type="Gene3D" id="3.40.1110.10">
    <property type="entry name" value="Calcium-transporting ATPase, cytoplasmic domain N"/>
    <property type="match status" value="1"/>
</dbReference>
<dbReference type="PROSITE" id="PS00154">
    <property type="entry name" value="ATPASE_E1_E2"/>
    <property type="match status" value="1"/>
</dbReference>
<dbReference type="InterPro" id="IPR018303">
    <property type="entry name" value="ATPase_P-typ_P_site"/>
</dbReference>
<dbReference type="InterPro" id="IPR023214">
    <property type="entry name" value="HAD_sf"/>
</dbReference>
<comment type="caution">
    <text evidence="11">The sequence shown here is derived from an EMBL/GenBank/DDBJ whole genome shotgun (WGS) entry which is preliminary data.</text>
</comment>
<gene>
    <name evidence="11" type="primary">cadA</name>
    <name evidence="11" type="ORF">H8Z77_06645</name>
</gene>
<feature type="transmembrane region" description="Helical" evidence="9">
    <location>
        <begin position="698"/>
        <end position="715"/>
    </location>
</feature>
<dbReference type="Pfam" id="PF00702">
    <property type="entry name" value="Hydrolase"/>
    <property type="match status" value="1"/>
</dbReference>
<feature type="transmembrane region" description="Helical" evidence="9">
    <location>
        <begin position="343"/>
        <end position="365"/>
    </location>
</feature>
<protein>
    <recommendedName>
        <fullName evidence="7">Cd(2+)-exporting ATPase</fullName>
        <ecNumber evidence="7">7.2.2.21</ecNumber>
    </recommendedName>
</protein>
<evidence type="ECO:0000256" key="8">
    <source>
        <dbReference type="ARBA" id="ARBA00049338"/>
    </source>
</evidence>
<keyword evidence="3" id="KW-0104">Cadmium</keyword>
<dbReference type="InterPro" id="IPR008250">
    <property type="entry name" value="ATPase_P-typ_transduc_dom_A_sf"/>
</dbReference>
<dbReference type="NCBIfam" id="TIGR01494">
    <property type="entry name" value="ATPase_P-type"/>
    <property type="match status" value="1"/>
</dbReference>